<accession>B0E1A6</accession>
<dbReference type="InParanoid" id="B0E1A6"/>
<dbReference type="InterPro" id="IPR001245">
    <property type="entry name" value="Ser-Thr/Tyr_kinase_cat_dom"/>
</dbReference>
<evidence type="ECO:0000259" key="1">
    <source>
        <dbReference type="PROSITE" id="PS50011"/>
    </source>
</evidence>
<proteinExistence type="predicted"/>
<name>B0E1A6_LACBS</name>
<dbReference type="STRING" id="486041.B0E1A6"/>
<organism evidence="3">
    <name type="scientific">Laccaria bicolor (strain S238N-H82 / ATCC MYA-4686)</name>
    <name type="common">Bicoloured deceiver</name>
    <name type="synonym">Laccaria laccata var. bicolor</name>
    <dbReference type="NCBI Taxonomy" id="486041"/>
    <lineage>
        <taxon>Eukaryota</taxon>
        <taxon>Fungi</taxon>
        <taxon>Dikarya</taxon>
        <taxon>Basidiomycota</taxon>
        <taxon>Agaricomycotina</taxon>
        <taxon>Agaricomycetes</taxon>
        <taxon>Agaricomycetidae</taxon>
        <taxon>Agaricales</taxon>
        <taxon>Agaricineae</taxon>
        <taxon>Hydnangiaceae</taxon>
        <taxon>Laccaria</taxon>
    </lineage>
</organism>
<dbReference type="SUPFAM" id="SSF56112">
    <property type="entry name" value="Protein kinase-like (PK-like)"/>
    <property type="match status" value="1"/>
</dbReference>
<dbReference type="EMBL" id="DS547165">
    <property type="protein sequence ID" value="EDQ99390.1"/>
    <property type="molecule type" value="Genomic_DNA"/>
</dbReference>
<dbReference type="GeneID" id="6085584"/>
<dbReference type="InterPro" id="IPR051681">
    <property type="entry name" value="Ser/Thr_Kinases-Pseudokinases"/>
</dbReference>
<dbReference type="OrthoDB" id="5966500at2759"/>
<dbReference type="HOGENOM" id="CLU_000288_7_18_1"/>
<dbReference type="Proteomes" id="UP000001194">
    <property type="component" value="Unassembled WGS sequence"/>
</dbReference>
<dbReference type="InterPro" id="IPR000719">
    <property type="entry name" value="Prot_kinase_dom"/>
</dbReference>
<gene>
    <name evidence="2" type="ORF">LACBIDRAFT_316618</name>
</gene>
<keyword evidence="3" id="KW-1185">Reference proteome</keyword>
<dbReference type="Pfam" id="PF07714">
    <property type="entry name" value="PK_Tyr_Ser-Thr"/>
    <property type="match status" value="1"/>
</dbReference>
<dbReference type="RefSeq" id="XP_001889941.1">
    <property type="nucleotide sequence ID" value="XM_001889906.1"/>
</dbReference>
<evidence type="ECO:0000313" key="2">
    <source>
        <dbReference type="EMBL" id="EDQ99390.1"/>
    </source>
</evidence>
<dbReference type="GO" id="GO:0004674">
    <property type="term" value="F:protein serine/threonine kinase activity"/>
    <property type="evidence" value="ECO:0007669"/>
    <property type="project" value="TreeGrafter"/>
</dbReference>
<dbReference type="PROSITE" id="PS50011">
    <property type="entry name" value="PROTEIN_KINASE_DOM"/>
    <property type="match status" value="1"/>
</dbReference>
<dbReference type="InterPro" id="IPR011009">
    <property type="entry name" value="Kinase-like_dom_sf"/>
</dbReference>
<dbReference type="GO" id="GO:0005524">
    <property type="term" value="F:ATP binding"/>
    <property type="evidence" value="ECO:0007669"/>
    <property type="project" value="InterPro"/>
</dbReference>
<feature type="domain" description="Protein kinase" evidence="1">
    <location>
        <begin position="1"/>
        <end position="230"/>
    </location>
</feature>
<reference evidence="2 3" key="1">
    <citation type="journal article" date="2008" name="Nature">
        <title>The genome of Laccaria bicolor provides insights into mycorrhizal symbiosis.</title>
        <authorList>
            <person name="Martin F."/>
            <person name="Aerts A."/>
            <person name="Ahren D."/>
            <person name="Brun A."/>
            <person name="Danchin E.G.J."/>
            <person name="Duchaussoy F."/>
            <person name="Gibon J."/>
            <person name="Kohler A."/>
            <person name="Lindquist E."/>
            <person name="Pereda V."/>
            <person name="Salamov A."/>
            <person name="Shapiro H.J."/>
            <person name="Wuyts J."/>
            <person name="Blaudez D."/>
            <person name="Buee M."/>
            <person name="Brokstein P."/>
            <person name="Canbaeck B."/>
            <person name="Cohen D."/>
            <person name="Courty P.E."/>
            <person name="Coutinho P.M."/>
            <person name="Delaruelle C."/>
            <person name="Detter J.C."/>
            <person name="Deveau A."/>
            <person name="DiFazio S."/>
            <person name="Duplessis S."/>
            <person name="Fraissinet-Tachet L."/>
            <person name="Lucic E."/>
            <person name="Frey-Klett P."/>
            <person name="Fourrey C."/>
            <person name="Feussner I."/>
            <person name="Gay G."/>
            <person name="Grimwood J."/>
            <person name="Hoegger P.J."/>
            <person name="Jain P."/>
            <person name="Kilaru S."/>
            <person name="Labbe J."/>
            <person name="Lin Y.C."/>
            <person name="Legue V."/>
            <person name="Le Tacon F."/>
            <person name="Marmeisse R."/>
            <person name="Melayah D."/>
            <person name="Montanini B."/>
            <person name="Muratet M."/>
            <person name="Nehls U."/>
            <person name="Niculita-Hirzel H."/>
            <person name="Oudot-Le Secq M.P."/>
            <person name="Peter M."/>
            <person name="Quesneville H."/>
            <person name="Rajashekar B."/>
            <person name="Reich M."/>
            <person name="Rouhier N."/>
            <person name="Schmutz J."/>
            <person name="Yin T."/>
            <person name="Chalot M."/>
            <person name="Henrissat B."/>
            <person name="Kuees U."/>
            <person name="Lucas S."/>
            <person name="Van de Peer Y."/>
            <person name="Podila G.K."/>
            <person name="Polle A."/>
            <person name="Pukkila P.J."/>
            <person name="Richardson P.M."/>
            <person name="Rouze P."/>
            <person name="Sanders I.R."/>
            <person name="Stajich J.E."/>
            <person name="Tunlid A."/>
            <person name="Tuskan G."/>
            <person name="Grigoriev I.V."/>
        </authorList>
    </citation>
    <scope>NUCLEOTIDE SEQUENCE [LARGE SCALE GENOMIC DNA]</scope>
    <source>
        <strain evidence="3">S238N-H82 / ATCC MYA-4686</strain>
    </source>
</reference>
<evidence type="ECO:0000313" key="3">
    <source>
        <dbReference type="Proteomes" id="UP000001194"/>
    </source>
</evidence>
<dbReference type="Gene3D" id="1.10.510.10">
    <property type="entry name" value="Transferase(Phosphotransferase) domain 1"/>
    <property type="match status" value="1"/>
</dbReference>
<protein>
    <submittedName>
        <fullName evidence="2">Predicted protein</fullName>
    </submittedName>
</protein>
<dbReference type="PANTHER" id="PTHR44329">
    <property type="entry name" value="SERINE/THREONINE-PROTEIN KINASE TNNI3K-RELATED"/>
    <property type="match status" value="1"/>
</dbReference>
<dbReference type="KEGG" id="lbc:LACBIDRAFT_316618"/>
<sequence>MFDYLASRPTIRHPHIALEEIINGSDGPPARPGFHDAIGFIVRASCPAGNILEFLSACPKRDSEKLSLVAQVASALHYLHSLDVVHGNVCPTNILITDNNQAVLTDTGIYSAIVDYIFAPSGRVPIPPSAPYKPPEELKESAEEVVARTTDKDVYSLASSTYEIMSGLKPFANMRPYTCVVEITRRGHLSLAQPKEINVGLWQLLRACWAIDPGDRPTMQDAVGQLETLLAEEV</sequence>
<dbReference type="AlphaFoldDB" id="B0E1A6"/>
<dbReference type="PANTHER" id="PTHR44329:SF214">
    <property type="entry name" value="PROTEIN KINASE DOMAIN-CONTAINING PROTEIN"/>
    <property type="match status" value="1"/>
</dbReference>